<keyword evidence="2" id="KW-1185">Reference proteome</keyword>
<comment type="caution">
    <text evidence="1">The sequence shown here is derived from an EMBL/GenBank/DDBJ whole genome shotgun (WGS) entry which is preliminary data.</text>
</comment>
<gene>
    <name evidence="1" type="ORF">FDENT_1352</name>
</gene>
<reference evidence="1 2" key="1">
    <citation type="submission" date="2020-05" db="EMBL/GenBank/DDBJ databases">
        <title>Identification and distribution of gene clusters putatively required for synthesis of sphingolipid metabolism inhibitors in phylogenetically diverse species of the filamentous fungus Fusarium.</title>
        <authorList>
            <person name="Kim H.-S."/>
            <person name="Busman M."/>
            <person name="Brown D.W."/>
            <person name="Divon H."/>
            <person name="Uhlig S."/>
            <person name="Proctor R.H."/>
        </authorList>
    </citation>
    <scope>NUCLEOTIDE SEQUENCE [LARGE SCALE GENOMIC DNA]</scope>
    <source>
        <strain evidence="1 2">NRRL 25311</strain>
    </source>
</reference>
<dbReference type="AlphaFoldDB" id="A0A8H6CVV0"/>
<dbReference type="EMBL" id="JAAOAK010000027">
    <property type="protein sequence ID" value="KAF5694048.1"/>
    <property type="molecule type" value="Genomic_DNA"/>
</dbReference>
<proteinExistence type="predicted"/>
<sequence length="186" mass="19676">MLTPAAVALFIVTYEDKKNNAAAMKATGMCSLECLLGTLGNALPSRDSPCVVIVSVSREDYISQLSGDGVNDERFGYSASRTVAHTLPPVSFRPDARLQNVTQVPICKAAEPETFAAKVPVAKNNVFTDVTKRELQSVERGAGSEARRAGNFAATASHVIGIDEADKVTAPLQSLLVRVVADVISA</sequence>
<name>A0A8H6CVV0_9HYPO</name>
<dbReference type="Proteomes" id="UP000562682">
    <property type="component" value="Unassembled WGS sequence"/>
</dbReference>
<evidence type="ECO:0000313" key="2">
    <source>
        <dbReference type="Proteomes" id="UP000562682"/>
    </source>
</evidence>
<evidence type="ECO:0000313" key="1">
    <source>
        <dbReference type="EMBL" id="KAF5694048.1"/>
    </source>
</evidence>
<protein>
    <submittedName>
        <fullName evidence="1">Uncharacterized protein</fullName>
    </submittedName>
</protein>
<accession>A0A8H6CVV0</accession>
<organism evidence="1 2">
    <name type="scientific">Fusarium denticulatum</name>
    <dbReference type="NCBI Taxonomy" id="48507"/>
    <lineage>
        <taxon>Eukaryota</taxon>
        <taxon>Fungi</taxon>
        <taxon>Dikarya</taxon>
        <taxon>Ascomycota</taxon>
        <taxon>Pezizomycotina</taxon>
        <taxon>Sordariomycetes</taxon>
        <taxon>Hypocreomycetidae</taxon>
        <taxon>Hypocreales</taxon>
        <taxon>Nectriaceae</taxon>
        <taxon>Fusarium</taxon>
        <taxon>Fusarium fujikuroi species complex</taxon>
    </lineage>
</organism>